<sequence>MIKEYLTIEDAIEMSGLSAKDYFSYMEGDLVPEEQILPELFVESEEDEQELIKHLSRG</sequence>
<dbReference type="RefSeq" id="WP_200657706.1">
    <property type="nucleotide sequence ID" value="NZ_JAENSR010000009.1"/>
</dbReference>
<dbReference type="Proteomes" id="UP000620382">
    <property type="component" value="Unassembled WGS sequence"/>
</dbReference>
<evidence type="ECO:0000313" key="2">
    <source>
        <dbReference type="Proteomes" id="UP000620382"/>
    </source>
</evidence>
<name>A0ABS1H0A0_9PSED</name>
<organism evidence="1 2">
    <name type="scientific">Pseudomonas haemolytica</name>
    <dbReference type="NCBI Taxonomy" id="2600065"/>
    <lineage>
        <taxon>Bacteria</taxon>
        <taxon>Pseudomonadati</taxon>
        <taxon>Pseudomonadota</taxon>
        <taxon>Gammaproteobacteria</taxon>
        <taxon>Pseudomonadales</taxon>
        <taxon>Pseudomonadaceae</taxon>
        <taxon>Pseudomonas</taxon>
    </lineage>
</organism>
<proteinExistence type="predicted"/>
<dbReference type="EMBL" id="JAENSR010000009">
    <property type="protein sequence ID" value="MBK3462670.1"/>
    <property type="molecule type" value="Genomic_DNA"/>
</dbReference>
<evidence type="ECO:0000313" key="1">
    <source>
        <dbReference type="EMBL" id="MBK3462670.1"/>
    </source>
</evidence>
<accession>A0ABS1H0A0</accession>
<evidence type="ECO:0008006" key="3">
    <source>
        <dbReference type="Google" id="ProtNLM"/>
    </source>
</evidence>
<protein>
    <recommendedName>
        <fullName evidence="3">XRE family transcriptional regulator</fullName>
    </recommendedName>
</protein>
<gene>
    <name evidence="1" type="ORF">JJD71_26745</name>
</gene>
<reference evidence="1 2" key="1">
    <citation type="submission" date="2021-01" db="EMBL/GenBank/DDBJ databases">
        <title>Antibiotic resistance and phylogeny of Pseudomonas spp. isolated over three decades from chicken meat in the Norwegian food chain.</title>
        <authorList>
            <person name="Moen B."/>
        </authorList>
    </citation>
    <scope>NUCLEOTIDE SEQUENCE [LARGE SCALE GENOMIC DNA]</scope>
    <source>
        <strain evidence="1 2">MF6766</strain>
    </source>
</reference>
<keyword evidence="2" id="KW-1185">Reference proteome</keyword>
<comment type="caution">
    <text evidence="1">The sequence shown here is derived from an EMBL/GenBank/DDBJ whole genome shotgun (WGS) entry which is preliminary data.</text>
</comment>